<keyword evidence="3" id="KW-1185">Reference proteome</keyword>
<accession>A0ABY5ARY6</accession>
<dbReference type="Proteomes" id="UP001056708">
    <property type="component" value="Chromosome"/>
</dbReference>
<dbReference type="Pfam" id="PF10999">
    <property type="entry name" value="DUF2839"/>
    <property type="match status" value="1"/>
</dbReference>
<keyword evidence="1" id="KW-1133">Transmembrane helix</keyword>
<name>A0ABY5ARY6_9CYAN</name>
<protein>
    <submittedName>
        <fullName evidence="2">DUF2839 domain-containing protein</fullName>
    </submittedName>
</protein>
<evidence type="ECO:0000313" key="3">
    <source>
        <dbReference type="Proteomes" id="UP001056708"/>
    </source>
</evidence>
<organism evidence="2 3">
    <name type="scientific">Phormidium yuhuli AB48</name>
    <dbReference type="NCBI Taxonomy" id="2940671"/>
    <lineage>
        <taxon>Bacteria</taxon>
        <taxon>Bacillati</taxon>
        <taxon>Cyanobacteriota</taxon>
        <taxon>Cyanophyceae</taxon>
        <taxon>Oscillatoriophycideae</taxon>
        <taxon>Oscillatoriales</taxon>
        <taxon>Oscillatoriaceae</taxon>
        <taxon>Phormidium</taxon>
        <taxon>Phormidium yuhuli</taxon>
    </lineage>
</organism>
<dbReference type="RefSeq" id="WP_252663614.1">
    <property type="nucleotide sequence ID" value="NZ_CP098611.1"/>
</dbReference>
<sequence>MGEAKRRKEALGEKYGQEPYILPWLPITKRQSEQFLKWTSRGAWAGIVGLIVVWLTVVFIAPSLGWWGLGQ</sequence>
<dbReference type="EMBL" id="CP098611">
    <property type="protein sequence ID" value="USR91597.1"/>
    <property type="molecule type" value="Genomic_DNA"/>
</dbReference>
<keyword evidence="1" id="KW-0472">Membrane</keyword>
<evidence type="ECO:0000256" key="1">
    <source>
        <dbReference type="SAM" id="Phobius"/>
    </source>
</evidence>
<feature type="transmembrane region" description="Helical" evidence="1">
    <location>
        <begin position="43"/>
        <end position="69"/>
    </location>
</feature>
<reference evidence="2" key="1">
    <citation type="submission" date="2022-06" db="EMBL/GenBank/DDBJ databases">
        <title>Genome sequence of Phormidium yuhuli AB48 isolated from an industrial photobioreactor environment.</title>
        <authorList>
            <person name="Qiu Y."/>
            <person name="Noonan A.J.C."/>
            <person name="Dofher K."/>
            <person name="Koch M."/>
            <person name="Kieft B."/>
            <person name="Lin X."/>
            <person name="Ziels R.M."/>
            <person name="Hallam S.J."/>
        </authorList>
    </citation>
    <scope>NUCLEOTIDE SEQUENCE</scope>
    <source>
        <strain evidence="2">AB48</strain>
    </source>
</reference>
<dbReference type="InterPro" id="IPR021262">
    <property type="entry name" value="DUF2839"/>
</dbReference>
<evidence type="ECO:0000313" key="2">
    <source>
        <dbReference type="EMBL" id="USR91597.1"/>
    </source>
</evidence>
<proteinExistence type="predicted"/>
<gene>
    <name evidence="2" type="ORF">NEA10_02395</name>
</gene>
<keyword evidence="1" id="KW-0812">Transmembrane</keyword>